<organism evidence="7 8">
    <name type="scientific">Soehngenia longivitae</name>
    <dbReference type="NCBI Taxonomy" id="2562294"/>
    <lineage>
        <taxon>Bacteria</taxon>
        <taxon>Bacillati</taxon>
        <taxon>Bacillota</taxon>
        <taxon>Tissierellia</taxon>
        <taxon>Tissierellales</taxon>
        <taxon>Tissierellaceae</taxon>
        <taxon>Soehngenia</taxon>
    </lineage>
</organism>
<gene>
    <name evidence="7" type="primary">rlmD</name>
    <name evidence="7" type="ORF">E4100_00235</name>
</gene>
<keyword evidence="8" id="KW-1185">Reference proteome</keyword>
<dbReference type="RefSeq" id="WP_135269761.1">
    <property type="nucleotide sequence ID" value="NZ_SRIB01000001.1"/>
</dbReference>
<comment type="similarity">
    <text evidence="4">Belongs to the class I-like SAM-binding methyltransferase superfamily. RNA M5U methyltransferase family.</text>
</comment>
<dbReference type="Gene3D" id="3.40.50.150">
    <property type="entry name" value="Vaccinia Virus protein VP39"/>
    <property type="match status" value="1"/>
</dbReference>
<dbReference type="PROSITE" id="PS51687">
    <property type="entry name" value="SAM_MT_RNA_M5U"/>
    <property type="match status" value="1"/>
</dbReference>
<dbReference type="SUPFAM" id="SSF53335">
    <property type="entry name" value="S-adenosyl-L-methionine-dependent methyltransferases"/>
    <property type="match status" value="1"/>
</dbReference>
<dbReference type="EC" id="2.1.1.190" evidence="7"/>
<comment type="caution">
    <text evidence="7">The sequence shown here is derived from an EMBL/GenBank/DDBJ whole genome shotgun (WGS) entry which is preliminary data.</text>
</comment>
<dbReference type="PROSITE" id="PS01230">
    <property type="entry name" value="TRMA_1"/>
    <property type="match status" value="1"/>
</dbReference>
<feature type="binding site" evidence="4">
    <location>
        <position position="315"/>
    </location>
    <ligand>
        <name>S-adenosyl-L-methionine</name>
        <dbReference type="ChEBI" id="CHEBI:59789"/>
    </ligand>
</feature>
<dbReference type="Gene3D" id="2.40.50.140">
    <property type="entry name" value="Nucleic acid-binding proteins"/>
    <property type="match status" value="1"/>
</dbReference>
<dbReference type="InterPro" id="IPR002792">
    <property type="entry name" value="TRAM_dom"/>
</dbReference>
<evidence type="ECO:0000256" key="3">
    <source>
        <dbReference type="ARBA" id="ARBA00022691"/>
    </source>
</evidence>
<feature type="active site" description="Nucleophile" evidence="4">
    <location>
        <position position="408"/>
    </location>
</feature>
<feature type="active site" evidence="5">
    <location>
        <position position="408"/>
    </location>
</feature>
<dbReference type="PANTHER" id="PTHR11061:SF30">
    <property type="entry name" value="TRNA (URACIL(54)-C(5))-METHYLTRANSFERASE"/>
    <property type="match status" value="1"/>
</dbReference>
<dbReference type="Pfam" id="PF05958">
    <property type="entry name" value="tRNA_U5-meth_tr"/>
    <property type="match status" value="1"/>
</dbReference>
<reference evidence="7 8" key="1">
    <citation type="submission" date="2019-03" db="EMBL/GenBank/DDBJ databases">
        <title>Draft genome sequence data and analysis of a Fermenting Bacterium, Soehngenia longevitae strain 1933PT, isolated from petroleum reservoir in Azerbaijan.</title>
        <authorList>
            <person name="Grouzdev D.S."/>
            <person name="Bidzhieva S.K."/>
            <person name="Sokolova D.S."/>
            <person name="Tourova T.P."/>
            <person name="Poltaraus A.B."/>
            <person name="Nazina T.N."/>
        </authorList>
    </citation>
    <scope>NUCLEOTIDE SEQUENCE [LARGE SCALE GENOMIC DNA]</scope>
    <source>
        <strain evidence="7 8">1933P</strain>
    </source>
</reference>
<dbReference type="Proteomes" id="UP000298381">
    <property type="component" value="Unassembled WGS sequence"/>
</dbReference>
<evidence type="ECO:0000313" key="7">
    <source>
        <dbReference type="EMBL" id="TFZ41606.1"/>
    </source>
</evidence>
<evidence type="ECO:0000256" key="5">
    <source>
        <dbReference type="PROSITE-ProRule" id="PRU10015"/>
    </source>
</evidence>
<dbReference type="Gene3D" id="2.40.50.1070">
    <property type="match status" value="1"/>
</dbReference>
<sequence>MGRKEKIVEIEIQKVLYPNISIGEYEGKKVKLKGGIEGQKVKAKVVRRRKDHDEAKILEVLDKSPLEKIEGCPHKDLCGGCTYQSLTYDDELELKNRQIRDLFEKENIQLDDFEILPSPRVTEYRNKMEYTFGDEGKDTSLSLGLHIKGRIFEVVNTDYCNIVDKDFTKIRDCVRKYFLDLNYPYYNTRSHEGFLRHLVIRKALSTGEILVNLVTTSTMDFIKEDFIKLLLSIELSGNIVGIIHTVNDGLADVVKADKIEILYGKDYITENIMGLNFKISPFSFFQTNTFGAEKLYETAMNFVENIEGKTIFDLYSGTGTIAQIMAKKAKKVIGIEIVEEAVKMAKENAEFNNFTNVEFIAGDVLEKIENINIKPYLVVLDPPRDGIHPKAIGKIIEYKPKEFLYISCNPVTLVRDIKIFNENGYKLEKVKCVDMFPRTNHVETVVLMSRVEK</sequence>
<evidence type="ECO:0000259" key="6">
    <source>
        <dbReference type="PROSITE" id="PS50926"/>
    </source>
</evidence>
<dbReference type="InterPro" id="IPR010280">
    <property type="entry name" value="U5_MeTrfase_fam"/>
</dbReference>
<dbReference type="InterPro" id="IPR012340">
    <property type="entry name" value="NA-bd_OB-fold"/>
</dbReference>
<feature type="binding site" evidence="4">
    <location>
        <position position="286"/>
    </location>
    <ligand>
        <name>S-adenosyl-L-methionine</name>
        <dbReference type="ChEBI" id="CHEBI:59789"/>
    </ligand>
</feature>
<evidence type="ECO:0000256" key="4">
    <source>
        <dbReference type="PROSITE-ProRule" id="PRU01024"/>
    </source>
</evidence>
<keyword evidence="2 4" id="KW-0808">Transferase</keyword>
<dbReference type="InterPro" id="IPR029063">
    <property type="entry name" value="SAM-dependent_MTases_sf"/>
</dbReference>
<protein>
    <submittedName>
        <fullName evidence="7">23S rRNA (Uracil(1939)-C(5))-methyltransferase RlmD</fullName>
        <ecNumber evidence="7">2.1.1.190</ecNumber>
    </submittedName>
</protein>
<dbReference type="NCBIfam" id="TIGR00479">
    <property type="entry name" value="rumA"/>
    <property type="match status" value="1"/>
</dbReference>
<dbReference type="AlphaFoldDB" id="A0A4Z0D9K5"/>
<dbReference type="InterPro" id="IPR030390">
    <property type="entry name" value="MeTrfase_TrmA_AS"/>
</dbReference>
<accession>A0A4Z0D9K5</accession>
<feature type="binding site" evidence="4">
    <location>
        <position position="381"/>
    </location>
    <ligand>
        <name>S-adenosyl-L-methionine</name>
        <dbReference type="ChEBI" id="CHEBI:59789"/>
    </ligand>
</feature>
<dbReference type="OrthoDB" id="9804590at2"/>
<keyword evidence="1 4" id="KW-0489">Methyltransferase</keyword>
<feature type="domain" description="TRAM" evidence="6">
    <location>
        <begin position="1"/>
        <end position="59"/>
    </location>
</feature>
<dbReference type="FunFam" id="3.40.50.150:FF:000009">
    <property type="entry name" value="23S rRNA (Uracil(1939)-C(5))-methyltransferase RlmD"/>
    <property type="match status" value="1"/>
</dbReference>
<proteinExistence type="inferred from homology"/>
<evidence type="ECO:0000256" key="2">
    <source>
        <dbReference type="ARBA" id="ARBA00022679"/>
    </source>
</evidence>
<keyword evidence="3 4" id="KW-0949">S-adenosyl-L-methionine</keyword>
<evidence type="ECO:0000256" key="1">
    <source>
        <dbReference type="ARBA" id="ARBA00022603"/>
    </source>
</evidence>
<dbReference type="CDD" id="cd02440">
    <property type="entry name" value="AdoMet_MTases"/>
    <property type="match status" value="1"/>
</dbReference>
<dbReference type="PANTHER" id="PTHR11061">
    <property type="entry name" value="RNA M5U METHYLTRANSFERASE"/>
    <property type="match status" value="1"/>
</dbReference>
<dbReference type="EMBL" id="SRIB01000001">
    <property type="protein sequence ID" value="TFZ41606.1"/>
    <property type="molecule type" value="Genomic_DNA"/>
</dbReference>
<evidence type="ECO:0000313" key="8">
    <source>
        <dbReference type="Proteomes" id="UP000298381"/>
    </source>
</evidence>
<feature type="binding site" evidence="4">
    <location>
        <position position="336"/>
    </location>
    <ligand>
        <name>S-adenosyl-L-methionine</name>
        <dbReference type="ChEBI" id="CHEBI:59789"/>
    </ligand>
</feature>
<name>A0A4Z0D9K5_9FIRM</name>
<dbReference type="PROSITE" id="PS50926">
    <property type="entry name" value="TRAM"/>
    <property type="match status" value="1"/>
</dbReference>
<dbReference type="GO" id="GO:0070475">
    <property type="term" value="P:rRNA base methylation"/>
    <property type="evidence" value="ECO:0007669"/>
    <property type="project" value="TreeGrafter"/>
</dbReference>
<dbReference type="GO" id="GO:0070041">
    <property type="term" value="F:rRNA (uridine-C5-)-methyltransferase activity"/>
    <property type="evidence" value="ECO:0007669"/>
    <property type="project" value="TreeGrafter"/>
</dbReference>